<reference evidence="1" key="1">
    <citation type="journal article" date="2020" name="Nature">
        <title>Giant virus diversity and host interactions through global metagenomics.</title>
        <authorList>
            <person name="Schulz F."/>
            <person name="Roux S."/>
            <person name="Paez-Espino D."/>
            <person name="Jungbluth S."/>
            <person name="Walsh D.A."/>
            <person name="Denef V.J."/>
            <person name="McMahon K.D."/>
            <person name="Konstantinidis K.T."/>
            <person name="Eloe-Fadrosh E.A."/>
            <person name="Kyrpides N.C."/>
            <person name="Woyke T."/>
        </authorList>
    </citation>
    <scope>NUCLEOTIDE SEQUENCE</scope>
    <source>
        <strain evidence="1">GVMAG-M-3300009159-65</strain>
    </source>
</reference>
<proteinExistence type="predicted"/>
<protein>
    <submittedName>
        <fullName evidence="1">Uncharacterized protein</fullName>
    </submittedName>
</protein>
<evidence type="ECO:0000313" key="1">
    <source>
        <dbReference type="EMBL" id="QHT32057.1"/>
    </source>
</evidence>
<dbReference type="AlphaFoldDB" id="A0A6C0ESN8"/>
<accession>A0A6C0ESN8</accession>
<organism evidence="1">
    <name type="scientific">viral metagenome</name>
    <dbReference type="NCBI Taxonomy" id="1070528"/>
    <lineage>
        <taxon>unclassified sequences</taxon>
        <taxon>metagenomes</taxon>
        <taxon>organismal metagenomes</taxon>
    </lineage>
</organism>
<dbReference type="EMBL" id="MN738930">
    <property type="protein sequence ID" value="QHT32057.1"/>
    <property type="molecule type" value="Genomic_DNA"/>
</dbReference>
<sequence length="107" mass="13106">MKKSQILKNKVEFFNDFLINIGTTEKNHICINENHYKQIEYNGQLNEFVEKIKPFYHKSKLHYTENINNYNNFITLLRQISKMNGVFFTYKIKYTNSKHYIEYYFSI</sequence>
<name>A0A6C0ESN8_9ZZZZ</name>